<protein>
    <submittedName>
        <fullName evidence="2">Uncharacterized protein</fullName>
    </submittedName>
</protein>
<reference evidence="2 3" key="1">
    <citation type="journal article" date="2019" name="Sci. Rep.">
        <title>Orb-weaving spider Araneus ventricosus genome elucidates the spidroin gene catalogue.</title>
        <authorList>
            <person name="Kono N."/>
            <person name="Nakamura H."/>
            <person name="Ohtoshi R."/>
            <person name="Moran D.A.P."/>
            <person name="Shinohara A."/>
            <person name="Yoshida Y."/>
            <person name="Fujiwara M."/>
            <person name="Mori M."/>
            <person name="Tomita M."/>
            <person name="Arakawa K."/>
        </authorList>
    </citation>
    <scope>NUCLEOTIDE SEQUENCE [LARGE SCALE GENOMIC DNA]</scope>
</reference>
<name>A0A4Y2VZU0_ARAVE</name>
<accession>A0A4Y2VZU0</accession>
<evidence type="ECO:0000313" key="3">
    <source>
        <dbReference type="Proteomes" id="UP000499080"/>
    </source>
</evidence>
<proteinExistence type="predicted"/>
<sequence length="81" mass="8938">MDRRSRVWQHPQNSIKPLKSQEKQKESPEKHATCLVTSLPTALPQGAKGEQMRRNRFLCNPRVNGVRSVGGGIVCTEGGLG</sequence>
<dbReference type="EMBL" id="BGPR01053848">
    <property type="protein sequence ID" value="GBO30649.1"/>
    <property type="molecule type" value="Genomic_DNA"/>
</dbReference>
<dbReference type="AlphaFoldDB" id="A0A4Y2VZU0"/>
<gene>
    <name evidence="2" type="ORF">AVEN_41220_1</name>
</gene>
<keyword evidence="3" id="KW-1185">Reference proteome</keyword>
<comment type="caution">
    <text evidence="2">The sequence shown here is derived from an EMBL/GenBank/DDBJ whole genome shotgun (WGS) entry which is preliminary data.</text>
</comment>
<feature type="region of interest" description="Disordered" evidence="1">
    <location>
        <begin position="1"/>
        <end position="30"/>
    </location>
</feature>
<dbReference type="Proteomes" id="UP000499080">
    <property type="component" value="Unassembled WGS sequence"/>
</dbReference>
<feature type="compositionally biased region" description="Basic and acidic residues" evidence="1">
    <location>
        <begin position="19"/>
        <end position="30"/>
    </location>
</feature>
<evidence type="ECO:0000256" key="1">
    <source>
        <dbReference type="SAM" id="MobiDB-lite"/>
    </source>
</evidence>
<evidence type="ECO:0000313" key="2">
    <source>
        <dbReference type="EMBL" id="GBO30649.1"/>
    </source>
</evidence>
<organism evidence="2 3">
    <name type="scientific">Araneus ventricosus</name>
    <name type="common">Orbweaver spider</name>
    <name type="synonym">Epeira ventricosa</name>
    <dbReference type="NCBI Taxonomy" id="182803"/>
    <lineage>
        <taxon>Eukaryota</taxon>
        <taxon>Metazoa</taxon>
        <taxon>Ecdysozoa</taxon>
        <taxon>Arthropoda</taxon>
        <taxon>Chelicerata</taxon>
        <taxon>Arachnida</taxon>
        <taxon>Araneae</taxon>
        <taxon>Araneomorphae</taxon>
        <taxon>Entelegynae</taxon>
        <taxon>Araneoidea</taxon>
        <taxon>Araneidae</taxon>
        <taxon>Araneus</taxon>
    </lineage>
</organism>